<dbReference type="Proteomes" id="UP000654482">
    <property type="component" value="Unassembled WGS sequence"/>
</dbReference>
<dbReference type="GO" id="GO:0008170">
    <property type="term" value="F:N-methyltransferase activity"/>
    <property type="evidence" value="ECO:0007669"/>
    <property type="project" value="UniProtKB-ARBA"/>
</dbReference>
<dbReference type="EMBL" id="JADEWZ010000068">
    <property type="protein sequence ID" value="MBE9118919.1"/>
    <property type="molecule type" value="Genomic_DNA"/>
</dbReference>
<accession>A0A8J7E5Z2</accession>
<dbReference type="RefSeq" id="WP_194032014.1">
    <property type="nucleotide sequence ID" value="NZ_JADEWZ010000068.1"/>
</dbReference>
<dbReference type="PANTHER" id="PTHR18895">
    <property type="entry name" value="HEMK METHYLTRANSFERASE"/>
    <property type="match status" value="1"/>
</dbReference>
<dbReference type="AlphaFoldDB" id="A0A8J7E5Z2"/>
<dbReference type="GO" id="GO:0003676">
    <property type="term" value="F:nucleic acid binding"/>
    <property type="evidence" value="ECO:0007669"/>
    <property type="project" value="InterPro"/>
</dbReference>
<evidence type="ECO:0000313" key="3">
    <source>
        <dbReference type="Proteomes" id="UP000654482"/>
    </source>
</evidence>
<dbReference type="PROSITE" id="PS00092">
    <property type="entry name" value="N6_MTASE"/>
    <property type="match status" value="1"/>
</dbReference>
<dbReference type="PANTHER" id="PTHR18895:SF74">
    <property type="entry name" value="MTRF1L RELEASE FACTOR GLUTAMINE METHYLTRANSFERASE"/>
    <property type="match status" value="1"/>
</dbReference>
<dbReference type="InterPro" id="IPR050320">
    <property type="entry name" value="N5-glutamine_MTase"/>
</dbReference>
<feature type="domain" description="Methyltransferase small" evidence="1">
    <location>
        <begin position="35"/>
        <end position="134"/>
    </location>
</feature>
<keyword evidence="3" id="KW-1185">Reference proteome</keyword>
<sequence>MNKYISLVEKYLDANKSLDKVYTFEYEEKIFIGMNTVFSPFVFEDTYFFAKHLPSKPNDEFLEIGCGTGLISILKALDGLNVTATDINKDAISNTRINAILHSVEHQVSVLYSDVFDSIIRNHLFDIIFWNPPFIFTPFSPNTFLEKSVFDLGYSSITKFLNHFADYLSPKGRAFLGFSSTSGDLKHLSNICNERKITLNLLAKNFLEGNAFEEPFSLELYELCLS</sequence>
<dbReference type="GO" id="GO:0008757">
    <property type="term" value="F:S-adenosylmethionine-dependent methyltransferase activity"/>
    <property type="evidence" value="ECO:0007669"/>
    <property type="project" value="UniProtKB-ARBA"/>
</dbReference>
<dbReference type="CDD" id="cd02440">
    <property type="entry name" value="AdoMet_MTases"/>
    <property type="match status" value="1"/>
</dbReference>
<keyword evidence="2" id="KW-0808">Transferase</keyword>
<protein>
    <submittedName>
        <fullName evidence="2">Methyltransferase</fullName>
    </submittedName>
</protein>
<dbReference type="InterPro" id="IPR007848">
    <property type="entry name" value="Small_mtfrase_dom"/>
</dbReference>
<reference evidence="2" key="1">
    <citation type="submission" date="2020-10" db="EMBL/GenBank/DDBJ databases">
        <authorList>
            <person name="Castelo-Branco R."/>
            <person name="Eusebio N."/>
            <person name="Adriana R."/>
            <person name="Vieira A."/>
            <person name="Brugerolle De Fraissinette N."/>
            <person name="Rezende De Castro R."/>
            <person name="Schneider M.P."/>
            <person name="Vasconcelos V."/>
            <person name="Leao P.N."/>
        </authorList>
    </citation>
    <scope>NUCLEOTIDE SEQUENCE</scope>
    <source>
        <strain evidence="2">LEGE 07157</strain>
    </source>
</reference>
<dbReference type="InterPro" id="IPR029063">
    <property type="entry name" value="SAM-dependent_MTases_sf"/>
</dbReference>
<evidence type="ECO:0000313" key="2">
    <source>
        <dbReference type="EMBL" id="MBE9118919.1"/>
    </source>
</evidence>
<proteinExistence type="predicted"/>
<comment type="caution">
    <text evidence="2">The sequence shown here is derived from an EMBL/GenBank/DDBJ whole genome shotgun (WGS) entry which is preliminary data.</text>
</comment>
<dbReference type="InterPro" id="IPR002052">
    <property type="entry name" value="DNA_methylase_N6_adenine_CS"/>
</dbReference>
<dbReference type="SUPFAM" id="SSF53335">
    <property type="entry name" value="S-adenosyl-L-methionine-dependent methyltransferases"/>
    <property type="match status" value="1"/>
</dbReference>
<name>A0A8J7E5Z2_9CYAN</name>
<dbReference type="GO" id="GO:0032259">
    <property type="term" value="P:methylation"/>
    <property type="evidence" value="ECO:0007669"/>
    <property type="project" value="UniProtKB-KW"/>
</dbReference>
<keyword evidence="2" id="KW-0489">Methyltransferase</keyword>
<gene>
    <name evidence="2" type="ORF">IQ249_23810</name>
</gene>
<organism evidence="2 3">
    <name type="scientific">Lusitaniella coriacea LEGE 07157</name>
    <dbReference type="NCBI Taxonomy" id="945747"/>
    <lineage>
        <taxon>Bacteria</taxon>
        <taxon>Bacillati</taxon>
        <taxon>Cyanobacteriota</taxon>
        <taxon>Cyanophyceae</taxon>
        <taxon>Spirulinales</taxon>
        <taxon>Lusitaniellaceae</taxon>
        <taxon>Lusitaniella</taxon>
    </lineage>
</organism>
<dbReference type="Gene3D" id="3.40.50.150">
    <property type="entry name" value="Vaccinia Virus protein VP39"/>
    <property type="match status" value="1"/>
</dbReference>
<evidence type="ECO:0000259" key="1">
    <source>
        <dbReference type="Pfam" id="PF05175"/>
    </source>
</evidence>
<dbReference type="Pfam" id="PF05175">
    <property type="entry name" value="MTS"/>
    <property type="match status" value="1"/>
</dbReference>